<evidence type="ECO:0000313" key="3">
    <source>
        <dbReference type="Proteomes" id="UP000784294"/>
    </source>
</evidence>
<organism evidence="2 3">
    <name type="scientific">Protopolystoma xenopodis</name>
    <dbReference type="NCBI Taxonomy" id="117903"/>
    <lineage>
        <taxon>Eukaryota</taxon>
        <taxon>Metazoa</taxon>
        <taxon>Spiralia</taxon>
        <taxon>Lophotrochozoa</taxon>
        <taxon>Platyhelminthes</taxon>
        <taxon>Monogenea</taxon>
        <taxon>Polyopisthocotylea</taxon>
        <taxon>Polystomatidea</taxon>
        <taxon>Polystomatidae</taxon>
        <taxon>Protopolystoma</taxon>
    </lineage>
</organism>
<dbReference type="Gene3D" id="3.40.50.1820">
    <property type="entry name" value="alpha/beta hydrolase"/>
    <property type="match status" value="1"/>
</dbReference>
<gene>
    <name evidence="2" type="ORF">PXEA_LOCUS37296</name>
</gene>
<evidence type="ECO:0000256" key="1">
    <source>
        <dbReference type="ARBA" id="ARBA00005598"/>
    </source>
</evidence>
<dbReference type="AlphaFoldDB" id="A0A3S5FHD9"/>
<sequence>MAENADLVEFYGQLARSLNPSNLAGYIDAYINRTDLGLIRPLISTGTSDTHSAPIATAGKEPSEVGTPAPLSVIQTDVCLVTGDRATDLSRALADMNGRMDPKITQFILVRFIEFRSGLTSFSQLGRILIEA</sequence>
<dbReference type="Pfam" id="PF03096">
    <property type="entry name" value="Ndr"/>
    <property type="match status" value="1"/>
</dbReference>
<evidence type="ECO:0000313" key="2">
    <source>
        <dbReference type="EMBL" id="VEL43856.1"/>
    </source>
</evidence>
<protein>
    <submittedName>
        <fullName evidence="2">Uncharacterized protein</fullName>
    </submittedName>
</protein>
<accession>A0A3S5FHD9</accession>
<comment type="caution">
    <text evidence="2">The sequence shown here is derived from an EMBL/GenBank/DDBJ whole genome shotgun (WGS) entry which is preliminary data.</text>
</comment>
<dbReference type="InterPro" id="IPR004142">
    <property type="entry name" value="NDRG"/>
</dbReference>
<reference evidence="2" key="1">
    <citation type="submission" date="2018-11" db="EMBL/GenBank/DDBJ databases">
        <authorList>
            <consortium name="Pathogen Informatics"/>
        </authorList>
    </citation>
    <scope>NUCLEOTIDE SEQUENCE</scope>
</reference>
<dbReference type="Proteomes" id="UP000784294">
    <property type="component" value="Unassembled WGS sequence"/>
</dbReference>
<keyword evidence="3" id="KW-1185">Reference proteome</keyword>
<dbReference type="EMBL" id="CAAALY010286111">
    <property type="protein sequence ID" value="VEL43856.1"/>
    <property type="molecule type" value="Genomic_DNA"/>
</dbReference>
<comment type="similarity">
    <text evidence="1">Belongs to the NDRG family.</text>
</comment>
<name>A0A3S5FHD9_9PLAT</name>
<dbReference type="OrthoDB" id="741027at2759"/>
<proteinExistence type="inferred from homology"/>
<dbReference type="InterPro" id="IPR029058">
    <property type="entry name" value="AB_hydrolase_fold"/>
</dbReference>